<comment type="caution">
    <text evidence="4">The sequence shown here is derived from an EMBL/GenBank/DDBJ whole genome shotgun (WGS) entry which is preliminary data.</text>
</comment>
<dbReference type="InterPro" id="IPR017439">
    <property type="entry name" value="Amidohydrolase"/>
</dbReference>
<organism evidence="4 5">
    <name type="scientific">Fonticella tunisiensis</name>
    <dbReference type="NCBI Taxonomy" id="1096341"/>
    <lineage>
        <taxon>Bacteria</taxon>
        <taxon>Bacillati</taxon>
        <taxon>Bacillota</taxon>
        <taxon>Clostridia</taxon>
        <taxon>Eubacteriales</taxon>
        <taxon>Clostridiaceae</taxon>
        <taxon>Fonticella</taxon>
    </lineage>
</organism>
<sequence length="381" mass="42513">MEALLQEIHRSIIEIRRRLHQIPETGFKEFKTSEVIKEKLREYEYEIEEAAQTGIIVRKKGISGRKAIAFRADMDALMVEEKTGVPYASQHQGRMHACGHDGHIAILLGLAMYLSRLETVERDIVLIFQPAEEGPGGAKNIVEEGYLDKYNVEAIFGLHIYPGIEEGKIGIASGPLMAQNGEIDITIHAKSSHGAMPHKGVDGIIIASHLVQAYQSVISRSIDPIDGAVLTIGKIEGGEARNVLAGKVRLEGTMRAFSPEIYNTLKRRMQEINRGLEMSFNCEIELEIRDFYPPVVNDPNLYSIVKDALGDKAVDIRPMMLAEDFSYYQQAIPGFFMMLGAKNEAMGFIHPLHSCYFNFNEDILIHGVEAFIKICRALGAL</sequence>
<dbReference type="PANTHER" id="PTHR11014:SF63">
    <property type="entry name" value="METALLOPEPTIDASE, PUTATIVE (AFU_ORTHOLOGUE AFUA_6G09600)-RELATED"/>
    <property type="match status" value="1"/>
</dbReference>
<dbReference type="Proteomes" id="UP000295325">
    <property type="component" value="Unassembled WGS sequence"/>
</dbReference>
<feature type="binding site" evidence="2">
    <location>
        <position position="159"/>
    </location>
    <ligand>
        <name>Mn(2+)</name>
        <dbReference type="ChEBI" id="CHEBI:29035"/>
        <label>2</label>
    </ligand>
</feature>
<dbReference type="Pfam" id="PF07687">
    <property type="entry name" value="M20_dimer"/>
    <property type="match status" value="1"/>
</dbReference>
<dbReference type="NCBIfam" id="TIGR01891">
    <property type="entry name" value="amidohydrolases"/>
    <property type="match status" value="1"/>
</dbReference>
<protein>
    <submittedName>
        <fullName evidence="4">Hippurate hydrolase</fullName>
    </submittedName>
</protein>
<dbReference type="Gene3D" id="3.40.630.10">
    <property type="entry name" value="Zn peptidases"/>
    <property type="match status" value="1"/>
</dbReference>
<dbReference type="EMBL" id="SOAZ01000003">
    <property type="protein sequence ID" value="TDT62874.1"/>
    <property type="molecule type" value="Genomic_DNA"/>
</dbReference>
<feature type="binding site" evidence="2">
    <location>
        <position position="100"/>
    </location>
    <ligand>
        <name>Mn(2+)</name>
        <dbReference type="ChEBI" id="CHEBI:29035"/>
        <label>2</label>
    </ligand>
</feature>
<evidence type="ECO:0000313" key="5">
    <source>
        <dbReference type="Proteomes" id="UP000295325"/>
    </source>
</evidence>
<keyword evidence="5" id="KW-1185">Reference proteome</keyword>
<dbReference type="GO" id="GO:0050118">
    <property type="term" value="F:N-acetyldiaminopimelate deacetylase activity"/>
    <property type="evidence" value="ECO:0007669"/>
    <property type="project" value="UniProtKB-ARBA"/>
</dbReference>
<dbReference type="InterPro" id="IPR036264">
    <property type="entry name" value="Bact_exopeptidase_dim_dom"/>
</dbReference>
<dbReference type="GO" id="GO:0019877">
    <property type="term" value="P:diaminopimelate biosynthetic process"/>
    <property type="evidence" value="ECO:0007669"/>
    <property type="project" value="UniProtKB-ARBA"/>
</dbReference>
<comment type="cofactor">
    <cofactor evidence="2">
        <name>Mn(2+)</name>
        <dbReference type="ChEBI" id="CHEBI:29035"/>
    </cofactor>
    <text evidence="2">The Mn(2+) ion enhances activity.</text>
</comment>
<dbReference type="InterPro" id="IPR011650">
    <property type="entry name" value="Peptidase_M20_dimer"/>
</dbReference>
<dbReference type="Pfam" id="PF01546">
    <property type="entry name" value="Peptidase_M20"/>
    <property type="match status" value="1"/>
</dbReference>
<feature type="binding site" evidence="2">
    <location>
        <position position="353"/>
    </location>
    <ligand>
        <name>Mn(2+)</name>
        <dbReference type="ChEBI" id="CHEBI:29035"/>
        <label>2</label>
    </ligand>
</feature>
<keyword evidence="1 4" id="KW-0378">Hydrolase</keyword>
<dbReference type="Gene3D" id="3.30.70.360">
    <property type="match status" value="1"/>
</dbReference>
<dbReference type="PANTHER" id="PTHR11014">
    <property type="entry name" value="PEPTIDASE M20 FAMILY MEMBER"/>
    <property type="match status" value="1"/>
</dbReference>
<keyword evidence="2" id="KW-0464">Manganese</keyword>
<dbReference type="RefSeq" id="WP_133627266.1">
    <property type="nucleotide sequence ID" value="NZ_SOAZ01000003.1"/>
</dbReference>
<keyword evidence="2" id="KW-0479">Metal-binding</keyword>
<dbReference type="OrthoDB" id="9776731at2"/>
<dbReference type="SUPFAM" id="SSF53187">
    <property type="entry name" value="Zn-dependent exopeptidases"/>
    <property type="match status" value="1"/>
</dbReference>
<gene>
    <name evidence="4" type="ORF">EDD71_103151</name>
</gene>
<dbReference type="PIRSF" id="PIRSF005962">
    <property type="entry name" value="Pept_M20D_amidohydro"/>
    <property type="match status" value="1"/>
</dbReference>
<evidence type="ECO:0000313" key="4">
    <source>
        <dbReference type="EMBL" id="TDT62874.1"/>
    </source>
</evidence>
<dbReference type="SUPFAM" id="SSF55031">
    <property type="entry name" value="Bacterial exopeptidase dimerisation domain"/>
    <property type="match status" value="1"/>
</dbReference>
<dbReference type="FunFam" id="3.30.70.360:FF:000001">
    <property type="entry name" value="N-acetyldiaminopimelate deacetylase"/>
    <property type="match status" value="1"/>
</dbReference>
<name>A0A4V3ETM3_9CLOT</name>
<proteinExistence type="predicted"/>
<evidence type="ECO:0000256" key="2">
    <source>
        <dbReference type="PIRSR" id="PIRSR005962-1"/>
    </source>
</evidence>
<dbReference type="AlphaFoldDB" id="A0A4V3ETM3"/>
<dbReference type="GO" id="GO:0046872">
    <property type="term" value="F:metal ion binding"/>
    <property type="evidence" value="ECO:0007669"/>
    <property type="project" value="UniProtKB-KW"/>
</dbReference>
<accession>A0A4V3ETM3</accession>
<feature type="domain" description="Peptidase M20 dimerisation" evidence="3">
    <location>
        <begin position="183"/>
        <end position="271"/>
    </location>
</feature>
<reference evidence="4 5" key="1">
    <citation type="submission" date="2019-03" db="EMBL/GenBank/DDBJ databases">
        <title>Genomic Encyclopedia of Type Strains, Phase IV (KMG-IV): sequencing the most valuable type-strain genomes for metagenomic binning, comparative biology and taxonomic classification.</title>
        <authorList>
            <person name="Goeker M."/>
        </authorList>
    </citation>
    <scope>NUCLEOTIDE SEQUENCE [LARGE SCALE GENOMIC DNA]</scope>
    <source>
        <strain evidence="4 5">DSM 24455</strain>
    </source>
</reference>
<feature type="binding site" evidence="2">
    <location>
        <position position="98"/>
    </location>
    <ligand>
        <name>Mn(2+)</name>
        <dbReference type="ChEBI" id="CHEBI:29035"/>
        <label>2</label>
    </ligand>
</feature>
<evidence type="ECO:0000256" key="1">
    <source>
        <dbReference type="ARBA" id="ARBA00022801"/>
    </source>
</evidence>
<dbReference type="InterPro" id="IPR002933">
    <property type="entry name" value="Peptidase_M20"/>
</dbReference>
<evidence type="ECO:0000259" key="3">
    <source>
        <dbReference type="Pfam" id="PF07687"/>
    </source>
</evidence>
<feature type="binding site" evidence="2">
    <location>
        <position position="133"/>
    </location>
    <ligand>
        <name>Mn(2+)</name>
        <dbReference type="ChEBI" id="CHEBI:29035"/>
        <label>2</label>
    </ligand>
</feature>